<dbReference type="Proteomes" id="UP000054359">
    <property type="component" value="Unassembled WGS sequence"/>
</dbReference>
<feature type="transmembrane region" description="Helical" evidence="3">
    <location>
        <begin position="6"/>
        <end position="31"/>
    </location>
</feature>
<dbReference type="STRING" id="407821.A0A087U5E3"/>
<dbReference type="AlphaFoldDB" id="A0A087U5E3"/>
<dbReference type="PRINTS" id="PR00080">
    <property type="entry name" value="SDRFAMILY"/>
</dbReference>
<protein>
    <submittedName>
        <fullName evidence="4">Retinol dehydrogenase 12</fullName>
    </submittedName>
</protein>
<evidence type="ECO:0000256" key="3">
    <source>
        <dbReference type="SAM" id="Phobius"/>
    </source>
</evidence>
<dbReference type="PRINTS" id="PR00081">
    <property type="entry name" value="GDHRDH"/>
</dbReference>
<keyword evidence="3" id="KW-0812">Transmembrane</keyword>
<feature type="non-terminal residue" evidence="4">
    <location>
        <position position="303"/>
    </location>
</feature>
<reference evidence="4 5" key="1">
    <citation type="submission" date="2013-11" db="EMBL/GenBank/DDBJ databases">
        <title>Genome sequencing of Stegodyphus mimosarum.</title>
        <authorList>
            <person name="Bechsgaard J."/>
        </authorList>
    </citation>
    <scope>NUCLEOTIDE SEQUENCE [LARGE SCALE GENOMIC DNA]</scope>
</reference>
<sequence length="303" mass="33419">MLWQLLSSAVVGPVIVLFIWKIYSSGFLIYLRGFVFSRKCRSTALLHGKTVLITGGNTGIGKETALELARRGAKVIIACRDVKKGNDAVEDIQQKVPDASIIVKHLDLASFKSIRKFAEDILHSEPFIHILINNAGIAGCPKSKTEDGFEMQFGVNHLGHFLLTNLLLERIKVSSPARIVNVSSLAHMVGKINFNDINLDNRYHPLLAYARSKLANILFTRELAKRLKGTGVSTYCLHPGAVHTGLGRHLGHSIGRIIGIIYQGCSRIFFLSPYKGAQTTIYCAVEESLANDSGYYYSDCTKV</sequence>
<accession>A0A087U5E3</accession>
<keyword evidence="5" id="KW-1185">Reference proteome</keyword>
<dbReference type="Gene3D" id="3.40.50.720">
    <property type="entry name" value="NAD(P)-binding Rossmann-like Domain"/>
    <property type="match status" value="1"/>
</dbReference>
<dbReference type="InterPro" id="IPR036291">
    <property type="entry name" value="NAD(P)-bd_dom_sf"/>
</dbReference>
<keyword evidence="3" id="KW-0472">Membrane</keyword>
<evidence type="ECO:0000313" key="4">
    <source>
        <dbReference type="EMBL" id="KFM72582.1"/>
    </source>
</evidence>
<comment type="similarity">
    <text evidence="2">Belongs to the short-chain dehydrogenases/reductases (SDR) family.</text>
</comment>
<gene>
    <name evidence="4" type="ORF">X975_05987</name>
</gene>
<proteinExistence type="inferred from homology"/>
<evidence type="ECO:0000256" key="1">
    <source>
        <dbReference type="ARBA" id="ARBA00023002"/>
    </source>
</evidence>
<dbReference type="InterPro" id="IPR002347">
    <property type="entry name" value="SDR_fam"/>
</dbReference>
<dbReference type="PANTHER" id="PTHR43157">
    <property type="entry name" value="PHOSPHATIDYLINOSITOL-GLYCAN BIOSYNTHESIS CLASS F PROTEIN-RELATED"/>
    <property type="match status" value="1"/>
</dbReference>
<organism evidence="4 5">
    <name type="scientific">Stegodyphus mimosarum</name>
    <name type="common">African social velvet spider</name>
    <dbReference type="NCBI Taxonomy" id="407821"/>
    <lineage>
        <taxon>Eukaryota</taxon>
        <taxon>Metazoa</taxon>
        <taxon>Ecdysozoa</taxon>
        <taxon>Arthropoda</taxon>
        <taxon>Chelicerata</taxon>
        <taxon>Arachnida</taxon>
        <taxon>Araneae</taxon>
        <taxon>Araneomorphae</taxon>
        <taxon>Entelegynae</taxon>
        <taxon>Eresoidea</taxon>
        <taxon>Eresidae</taxon>
        <taxon>Stegodyphus</taxon>
    </lineage>
</organism>
<keyword evidence="1" id="KW-0560">Oxidoreductase</keyword>
<dbReference type="SUPFAM" id="SSF51735">
    <property type="entry name" value="NAD(P)-binding Rossmann-fold domains"/>
    <property type="match status" value="1"/>
</dbReference>
<dbReference type="Pfam" id="PF00106">
    <property type="entry name" value="adh_short"/>
    <property type="match status" value="1"/>
</dbReference>
<dbReference type="OMA" id="NPWEGAQ"/>
<evidence type="ECO:0000313" key="5">
    <source>
        <dbReference type="Proteomes" id="UP000054359"/>
    </source>
</evidence>
<dbReference type="OrthoDB" id="191139at2759"/>
<dbReference type="GO" id="GO:0016491">
    <property type="term" value="F:oxidoreductase activity"/>
    <property type="evidence" value="ECO:0007669"/>
    <property type="project" value="UniProtKB-KW"/>
</dbReference>
<evidence type="ECO:0000256" key="2">
    <source>
        <dbReference type="RuleBase" id="RU000363"/>
    </source>
</evidence>
<name>A0A087U5E3_STEMI</name>
<keyword evidence="3" id="KW-1133">Transmembrane helix</keyword>
<dbReference type="EMBL" id="KK118264">
    <property type="protein sequence ID" value="KFM72582.1"/>
    <property type="molecule type" value="Genomic_DNA"/>
</dbReference>
<dbReference type="PANTHER" id="PTHR43157:SF73">
    <property type="entry name" value="WW DOMAIN-CONTAINING OXIDOREDUCTASE-LIKE PROTEIN"/>
    <property type="match status" value="1"/>
</dbReference>